<keyword evidence="2" id="KW-1185">Reference proteome</keyword>
<accession>A0A7T8H0L5</accession>
<dbReference type="AlphaFoldDB" id="A0A7T8H0L5"/>
<proteinExistence type="predicted"/>
<evidence type="ECO:0000313" key="1">
    <source>
        <dbReference type="EMBL" id="QQP41282.1"/>
    </source>
</evidence>
<dbReference type="Proteomes" id="UP000595437">
    <property type="component" value="Chromosome 10"/>
</dbReference>
<gene>
    <name evidence="1" type="ORF">FKW44_015598</name>
</gene>
<sequence length="245" mass="27390">MFGPCETVAKSLQGDNASVSGALECILVLKERMNRAVDTIFVKAKAFAAAHSLEWPNESRVCRTPSRFRDTAAVEDVADCAAEAKWRREFFEAVDLMNSELDRRFDQAGMSTAARREKVLLDSTRGLVSDSDDVSALQLPMQDFESIALQLKMLGGLTKDQAFHTVNDLGRFMAALHPQTRGLFQKWRSLSICASVYLKVSQCILTHMALLHVHKDILDDLNLQDVIGEFIHRTPERKSTFGVSK</sequence>
<organism evidence="1 2">
    <name type="scientific">Caligus rogercresseyi</name>
    <name type="common">Sea louse</name>
    <dbReference type="NCBI Taxonomy" id="217165"/>
    <lineage>
        <taxon>Eukaryota</taxon>
        <taxon>Metazoa</taxon>
        <taxon>Ecdysozoa</taxon>
        <taxon>Arthropoda</taxon>
        <taxon>Crustacea</taxon>
        <taxon>Multicrustacea</taxon>
        <taxon>Hexanauplia</taxon>
        <taxon>Copepoda</taxon>
        <taxon>Siphonostomatoida</taxon>
        <taxon>Caligidae</taxon>
        <taxon>Caligus</taxon>
    </lineage>
</organism>
<evidence type="ECO:0000313" key="2">
    <source>
        <dbReference type="Proteomes" id="UP000595437"/>
    </source>
</evidence>
<dbReference type="EMBL" id="CP045899">
    <property type="protein sequence ID" value="QQP41282.1"/>
    <property type="molecule type" value="Genomic_DNA"/>
</dbReference>
<protein>
    <submittedName>
        <fullName evidence="1">Uncharacterized protein</fullName>
    </submittedName>
</protein>
<reference evidence="2" key="1">
    <citation type="submission" date="2021-01" db="EMBL/GenBank/DDBJ databases">
        <title>Caligus Genome Assembly.</title>
        <authorList>
            <person name="Gallardo-Escarate C."/>
        </authorList>
    </citation>
    <scope>NUCLEOTIDE SEQUENCE [LARGE SCALE GENOMIC DNA]</scope>
</reference>
<name>A0A7T8H0L5_CALRO</name>
<dbReference type="OrthoDB" id="6589422at2759"/>